<dbReference type="GO" id="GO:0003700">
    <property type="term" value="F:DNA-binding transcription factor activity"/>
    <property type="evidence" value="ECO:0007669"/>
    <property type="project" value="InterPro"/>
</dbReference>
<evidence type="ECO:0000259" key="1">
    <source>
        <dbReference type="Pfam" id="PF04545"/>
    </source>
</evidence>
<feature type="domain" description="RNA polymerase sigma-70 region 4" evidence="1">
    <location>
        <begin position="4"/>
        <end position="26"/>
    </location>
</feature>
<dbReference type="AlphaFoldDB" id="A0A133UJI3"/>
<accession>A0A133UJI3</accession>
<evidence type="ECO:0000313" key="3">
    <source>
        <dbReference type="Proteomes" id="UP000070284"/>
    </source>
</evidence>
<dbReference type="GO" id="GO:0006352">
    <property type="term" value="P:DNA-templated transcription initiation"/>
    <property type="evidence" value="ECO:0007669"/>
    <property type="project" value="InterPro"/>
</dbReference>
<protein>
    <recommendedName>
        <fullName evidence="1">RNA polymerase sigma-70 region 4 domain-containing protein</fullName>
    </recommendedName>
</protein>
<sequence>MVSGSTQREVADNYGKSRSRISQIEKDFKDEIAGKFLDGQDLEEIRSWIEKKHGFELKNGRLENLLSKHLLVIFRNMNA</sequence>
<dbReference type="EMBL" id="LHXO01000064">
    <property type="protein sequence ID" value="KXA94352.1"/>
    <property type="molecule type" value="Genomic_DNA"/>
</dbReference>
<dbReference type="InterPro" id="IPR007630">
    <property type="entry name" value="RNA_pol_sigma70_r4"/>
</dbReference>
<keyword evidence="3" id="KW-1185">Reference proteome</keyword>
<comment type="caution">
    <text evidence="2">The sequence shown here is derived from an EMBL/GenBank/DDBJ whole genome shotgun (WGS) entry which is preliminary data.</text>
</comment>
<dbReference type="Proteomes" id="UP000070284">
    <property type="component" value="Unassembled WGS sequence"/>
</dbReference>
<gene>
    <name evidence="2" type="ORF">AKJ65_04715</name>
</gene>
<dbReference type="Pfam" id="PF04545">
    <property type="entry name" value="Sigma70_r4"/>
    <property type="match status" value="1"/>
</dbReference>
<proteinExistence type="predicted"/>
<evidence type="ECO:0000313" key="2">
    <source>
        <dbReference type="EMBL" id="KXA94352.1"/>
    </source>
</evidence>
<organism evidence="2 3">
    <name type="scientific">candidate division MSBL1 archaeon SCGC-AAA259E19</name>
    <dbReference type="NCBI Taxonomy" id="1698264"/>
    <lineage>
        <taxon>Archaea</taxon>
        <taxon>Methanobacteriati</taxon>
        <taxon>Methanobacteriota</taxon>
        <taxon>candidate division MSBL1</taxon>
    </lineage>
</organism>
<name>A0A133UJI3_9EURY</name>
<reference evidence="2 3" key="1">
    <citation type="journal article" date="2016" name="Sci. Rep.">
        <title>Metabolic traits of an uncultured archaeal lineage -MSBL1- from brine pools of the Red Sea.</title>
        <authorList>
            <person name="Mwirichia R."/>
            <person name="Alam I."/>
            <person name="Rashid M."/>
            <person name="Vinu M."/>
            <person name="Ba-Alawi W."/>
            <person name="Anthony Kamau A."/>
            <person name="Kamanda Ngugi D."/>
            <person name="Goker M."/>
            <person name="Klenk H.P."/>
            <person name="Bajic V."/>
            <person name="Stingl U."/>
        </authorList>
    </citation>
    <scope>NUCLEOTIDE SEQUENCE [LARGE SCALE GENOMIC DNA]</scope>
    <source>
        <strain evidence="2">SCGC-AAA259E19</strain>
    </source>
</reference>